<evidence type="ECO:0000313" key="9">
    <source>
        <dbReference type="Proteomes" id="UP000622475"/>
    </source>
</evidence>
<keyword evidence="9" id="KW-1185">Reference proteome</keyword>
<organism evidence="8 9">
    <name type="scientific">Mucilaginibacter myungsuensis</name>
    <dbReference type="NCBI Taxonomy" id="649104"/>
    <lineage>
        <taxon>Bacteria</taxon>
        <taxon>Pseudomonadati</taxon>
        <taxon>Bacteroidota</taxon>
        <taxon>Sphingobacteriia</taxon>
        <taxon>Sphingobacteriales</taxon>
        <taxon>Sphingobacteriaceae</taxon>
        <taxon>Mucilaginibacter</taxon>
    </lineage>
</organism>
<dbReference type="PANTHER" id="PTHR42844">
    <property type="entry name" value="DIHYDRONEOPTERIN ALDOLASE 1-RELATED"/>
    <property type="match status" value="1"/>
</dbReference>
<dbReference type="SMART" id="SM00905">
    <property type="entry name" value="FolB"/>
    <property type="match status" value="1"/>
</dbReference>
<keyword evidence="5 6" id="KW-0456">Lyase</keyword>
<protein>
    <recommendedName>
        <fullName evidence="6">7,8-dihydroneopterin aldolase</fullName>
        <ecNumber evidence="6">4.1.2.25</ecNumber>
    </recommendedName>
</protein>
<comment type="pathway">
    <text evidence="2 6">Cofactor biosynthesis; tetrahydrofolate biosynthesis; 2-amino-4-hydroxy-6-hydroxymethyl-7,8-dihydropteridine diphosphate from 7,8-dihydroneopterin triphosphate: step 3/4.</text>
</comment>
<reference evidence="8" key="1">
    <citation type="submission" date="2020-10" db="EMBL/GenBank/DDBJ databases">
        <title>Mucilaginibacter mali sp. nov., isolated from rhizosphere soil of apple orchard.</title>
        <authorList>
            <person name="Lee J.-S."/>
            <person name="Kim H.S."/>
            <person name="Kim J.-S."/>
        </authorList>
    </citation>
    <scope>NUCLEOTIDE SEQUENCE</scope>
    <source>
        <strain evidence="8">KCTC 22746</strain>
    </source>
</reference>
<evidence type="ECO:0000313" key="8">
    <source>
        <dbReference type="EMBL" id="MBE9664571.1"/>
    </source>
</evidence>
<comment type="caution">
    <text evidence="8">The sequence shown here is derived from an EMBL/GenBank/DDBJ whole genome shotgun (WGS) entry which is preliminary data.</text>
</comment>
<dbReference type="Proteomes" id="UP000622475">
    <property type="component" value="Unassembled WGS sequence"/>
</dbReference>
<evidence type="ECO:0000256" key="5">
    <source>
        <dbReference type="ARBA" id="ARBA00023239"/>
    </source>
</evidence>
<dbReference type="InterPro" id="IPR006157">
    <property type="entry name" value="FolB_dom"/>
</dbReference>
<gene>
    <name evidence="8" type="primary">folB</name>
    <name evidence="8" type="ORF">IRJ16_22005</name>
</gene>
<evidence type="ECO:0000256" key="2">
    <source>
        <dbReference type="ARBA" id="ARBA00005013"/>
    </source>
</evidence>
<dbReference type="InterPro" id="IPR006156">
    <property type="entry name" value="Dihydroneopterin_aldolase"/>
</dbReference>
<comment type="function">
    <text evidence="6">Catalyzes the conversion of 7,8-dihydroneopterin to 6-hydroxymethyl-7,8-dihydropterin.</text>
</comment>
<evidence type="ECO:0000256" key="4">
    <source>
        <dbReference type="ARBA" id="ARBA00022909"/>
    </source>
</evidence>
<comment type="similarity">
    <text evidence="3 6">Belongs to the DHNA family.</text>
</comment>
<comment type="catalytic activity">
    <reaction evidence="1 6">
        <text>7,8-dihydroneopterin = 6-hydroxymethyl-7,8-dihydropterin + glycolaldehyde</text>
        <dbReference type="Rhea" id="RHEA:10540"/>
        <dbReference type="ChEBI" id="CHEBI:17001"/>
        <dbReference type="ChEBI" id="CHEBI:17071"/>
        <dbReference type="ChEBI" id="CHEBI:44841"/>
        <dbReference type="EC" id="4.1.2.25"/>
    </reaction>
</comment>
<dbReference type="GO" id="GO:0046656">
    <property type="term" value="P:folic acid biosynthetic process"/>
    <property type="evidence" value="ECO:0007669"/>
    <property type="project" value="UniProtKB-UniRule"/>
</dbReference>
<dbReference type="NCBIfam" id="TIGR00525">
    <property type="entry name" value="folB"/>
    <property type="match status" value="1"/>
</dbReference>
<dbReference type="InterPro" id="IPR043133">
    <property type="entry name" value="GTP-CH-I_C/QueF"/>
</dbReference>
<dbReference type="PANTHER" id="PTHR42844:SF1">
    <property type="entry name" value="DIHYDRONEOPTERIN ALDOLASE 1-RELATED"/>
    <property type="match status" value="1"/>
</dbReference>
<sequence>MITVSLHGAEFFAYHGFYPEEQLLGNKFIIDIYVDFETDADLSADELSDTVNYEQLYNIAKEEMAKTAKLLETVAHNITKRIRDEHPYLLSIRVALKKLNPPLQGRVAHSAVTITV</sequence>
<dbReference type="EC" id="4.1.2.25" evidence="6"/>
<evidence type="ECO:0000256" key="6">
    <source>
        <dbReference type="RuleBase" id="RU362079"/>
    </source>
</evidence>
<dbReference type="NCBIfam" id="TIGR00526">
    <property type="entry name" value="folB_dom"/>
    <property type="match status" value="1"/>
</dbReference>
<evidence type="ECO:0000256" key="3">
    <source>
        <dbReference type="ARBA" id="ARBA00005708"/>
    </source>
</evidence>
<dbReference type="EMBL" id="JADFFL010000013">
    <property type="protein sequence ID" value="MBE9664571.1"/>
    <property type="molecule type" value="Genomic_DNA"/>
</dbReference>
<name>A0A929KZH2_9SPHI</name>
<dbReference type="GO" id="GO:0046654">
    <property type="term" value="P:tetrahydrofolate biosynthetic process"/>
    <property type="evidence" value="ECO:0007669"/>
    <property type="project" value="UniProtKB-UniRule"/>
</dbReference>
<dbReference type="AlphaFoldDB" id="A0A929KZH2"/>
<dbReference type="GO" id="GO:0005737">
    <property type="term" value="C:cytoplasm"/>
    <property type="evidence" value="ECO:0007669"/>
    <property type="project" value="TreeGrafter"/>
</dbReference>
<feature type="domain" description="Dihydroneopterin aldolase/epimerase" evidence="7">
    <location>
        <begin position="4"/>
        <end position="116"/>
    </location>
</feature>
<evidence type="ECO:0000259" key="7">
    <source>
        <dbReference type="SMART" id="SM00905"/>
    </source>
</evidence>
<dbReference type="Pfam" id="PF02152">
    <property type="entry name" value="FolB"/>
    <property type="match status" value="1"/>
</dbReference>
<dbReference type="RefSeq" id="WP_194114001.1">
    <property type="nucleotide sequence ID" value="NZ_JADFFL010000013.1"/>
</dbReference>
<accession>A0A929KZH2</accession>
<proteinExistence type="inferred from homology"/>
<dbReference type="Gene3D" id="3.30.1130.10">
    <property type="match status" value="1"/>
</dbReference>
<dbReference type="SUPFAM" id="SSF55620">
    <property type="entry name" value="Tetrahydrobiopterin biosynthesis enzymes-like"/>
    <property type="match status" value="1"/>
</dbReference>
<dbReference type="GO" id="GO:0004150">
    <property type="term" value="F:dihydroneopterin aldolase activity"/>
    <property type="evidence" value="ECO:0007669"/>
    <property type="project" value="UniProtKB-UniRule"/>
</dbReference>
<keyword evidence="4 6" id="KW-0289">Folate biosynthesis</keyword>
<evidence type="ECO:0000256" key="1">
    <source>
        <dbReference type="ARBA" id="ARBA00001353"/>
    </source>
</evidence>